<keyword evidence="12" id="KW-0963">Cytoplasm</keyword>
<dbReference type="AlphaFoldDB" id="A0A0U9HL61"/>
<feature type="binding site" evidence="12">
    <location>
        <begin position="216"/>
        <end position="221"/>
    </location>
    <ligand>
        <name>ATP</name>
        <dbReference type="ChEBI" id="CHEBI:30616"/>
    </ligand>
</feature>
<dbReference type="SUPFAM" id="SSF53613">
    <property type="entry name" value="Ribokinase-like"/>
    <property type="match status" value="1"/>
</dbReference>
<keyword evidence="4 12" id="KW-0808">Transferase</keyword>
<sequence>MKKIVVVGSINMDVVIRVPHIPTIGETVLAKGQQLYGGGKGANQAIAASRLGGNVYMIGRLGDDAYGKKLYNELVNNNVKVKAVEYDTNFPTGTAYICVSDKGDNTIVVNQGANGRLDIEQIKRYECILQDADYCILQMEIPISTIEYVIDFCKKKNIKVILNPAPAHLLSDETLEGIYMILPNETELAILCNNSGTIEDMAKSLHKKGIENVIVTLGGNGSMLVNEKTTKHFPAMSFPVVDTTAAGDAFVGAVTVGLSEGMDLEKAIEFATCAAGITVSREGAQASLPDRKMVDSYFSMR</sequence>
<evidence type="ECO:0000256" key="13">
    <source>
        <dbReference type="PIRNR" id="PIRNR000535"/>
    </source>
</evidence>
<reference evidence="15" key="1">
    <citation type="journal article" date="2016" name="Genome Announc.">
        <title>Draft Genome Sequence of the Syntrophic Lactate-Degrading Bacterium Tepidanaerobacter syntrophicus JLT.</title>
        <authorList>
            <person name="Matsuura N."/>
            <person name="Ohashi A."/>
            <person name="Tourlousse D.M."/>
            <person name="Sekiguchi Y."/>
        </authorList>
    </citation>
    <scope>NUCLEOTIDE SEQUENCE [LARGE SCALE GENOMIC DNA]</scope>
    <source>
        <strain evidence="15">JL</strain>
    </source>
</reference>
<evidence type="ECO:0000256" key="10">
    <source>
        <dbReference type="ARBA" id="ARBA00022958"/>
    </source>
</evidence>
<feature type="binding site" evidence="12">
    <location>
        <position position="248"/>
    </location>
    <ligand>
        <name>substrate</name>
    </ligand>
</feature>
<comment type="activity regulation">
    <text evidence="12">Activated by a monovalent cation that binds near, but not in, the active site. The most likely occupant of the site in vivo is potassium. Ion binding induces a conformational change that may alter substrate affinity.</text>
</comment>
<protein>
    <recommendedName>
        <fullName evidence="3 12">Ribokinase</fullName>
        <shortName evidence="12">RK</shortName>
        <ecNumber evidence="2 12">2.7.1.15</ecNumber>
    </recommendedName>
</protein>
<dbReference type="GO" id="GO:0005829">
    <property type="term" value="C:cytosol"/>
    <property type="evidence" value="ECO:0007669"/>
    <property type="project" value="TreeGrafter"/>
</dbReference>
<feature type="binding site" evidence="12">
    <location>
        <begin position="39"/>
        <end position="43"/>
    </location>
    <ligand>
        <name>substrate</name>
    </ligand>
</feature>
<evidence type="ECO:0000259" key="14">
    <source>
        <dbReference type="Pfam" id="PF00294"/>
    </source>
</evidence>
<feature type="binding site" evidence="12">
    <location>
        <begin position="247"/>
        <end position="248"/>
    </location>
    <ligand>
        <name>ATP</name>
        <dbReference type="ChEBI" id="CHEBI:30616"/>
    </ligand>
</feature>
<dbReference type="Pfam" id="PF00294">
    <property type="entry name" value="PfkB"/>
    <property type="match status" value="1"/>
</dbReference>
<dbReference type="UniPathway" id="UPA00704">
    <property type="reaction ID" value="UER00715"/>
</dbReference>
<comment type="cofactor">
    <cofactor evidence="12">
        <name>Mg(2+)</name>
        <dbReference type="ChEBI" id="CHEBI:18420"/>
    </cofactor>
    <text evidence="12">Requires a divalent cation, most likely magnesium in vivo, as an electrophilic catalyst to aid phosphoryl group transfer. It is the chelate of the metal and the nucleotide that is the actual substrate.</text>
</comment>
<dbReference type="InterPro" id="IPR011877">
    <property type="entry name" value="Ribokinase"/>
</dbReference>
<keyword evidence="11 12" id="KW-0119">Carbohydrate metabolism</keyword>
<evidence type="ECO:0000256" key="6">
    <source>
        <dbReference type="ARBA" id="ARBA00022741"/>
    </source>
</evidence>
<comment type="catalytic activity">
    <reaction evidence="13">
        <text>D-tagatofuranose 6-phosphate + ATP = D-tagatofuranose 1,6-bisphosphate + ADP + H(+)</text>
        <dbReference type="Rhea" id="RHEA:12420"/>
        <dbReference type="ChEBI" id="CHEBI:15378"/>
        <dbReference type="ChEBI" id="CHEBI:30616"/>
        <dbReference type="ChEBI" id="CHEBI:58694"/>
        <dbReference type="ChEBI" id="CHEBI:58695"/>
        <dbReference type="ChEBI" id="CHEBI:456216"/>
        <dbReference type="EC" id="2.7.1.144"/>
    </reaction>
</comment>
<dbReference type="PRINTS" id="PR00990">
    <property type="entry name" value="RIBOKINASE"/>
</dbReference>
<evidence type="ECO:0000256" key="5">
    <source>
        <dbReference type="ARBA" id="ARBA00022723"/>
    </source>
</evidence>
<keyword evidence="6 12" id="KW-0547">Nucleotide-binding</keyword>
<comment type="similarity">
    <text evidence="12">Belongs to the carbohydrate kinase PfkB family. Ribokinase subfamily.</text>
</comment>
<proteinExistence type="inferred from homology"/>
<feature type="domain" description="Carbohydrate kinase PfkB" evidence="14">
    <location>
        <begin position="1"/>
        <end position="290"/>
    </location>
</feature>
<comment type="subcellular location">
    <subcellularLocation>
        <location evidence="12">Cytoplasm</location>
    </subcellularLocation>
</comment>
<dbReference type="GO" id="GO:0046872">
    <property type="term" value="F:metal ion binding"/>
    <property type="evidence" value="ECO:0007669"/>
    <property type="project" value="UniProtKB-KW"/>
</dbReference>
<feature type="binding site" evidence="12">
    <location>
        <position position="283"/>
    </location>
    <ligand>
        <name>K(+)</name>
        <dbReference type="ChEBI" id="CHEBI:29103"/>
    </ligand>
</feature>
<dbReference type="RefSeq" id="WP_059031996.1">
    <property type="nucleotide sequence ID" value="NZ_BSDN01000003.1"/>
</dbReference>
<keyword evidence="9 12" id="KW-0460">Magnesium</keyword>
<comment type="pathway">
    <text evidence="13">Carbohydrate metabolism; D-tagatose 6-phosphate degradation; D-glyceraldehyde 3-phosphate and glycerone phosphate from D-tagatose 6-phosphate: step 1/2.</text>
</comment>
<dbReference type="InterPro" id="IPR002173">
    <property type="entry name" value="Carboh/pur_kinase_PfkB_CS"/>
</dbReference>
<organism evidence="15">
    <name type="scientific">Tepidanaerobacter syntrophicus</name>
    <dbReference type="NCBI Taxonomy" id="224999"/>
    <lineage>
        <taxon>Bacteria</taxon>
        <taxon>Bacillati</taxon>
        <taxon>Bacillota</taxon>
        <taxon>Clostridia</taxon>
        <taxon>Thermosediminibacterales</taxon>
        <taxon>Tepidanaerobacteraceae</taxon>
        <taxon>Tepidanaerobacter</taxon>
    </lineage>
</organism>
<dbReference type="EMBL" id="DF977000">
    <property type="protein sequence ID" value="GAQ24815.1"/>
    <property type="molecule type" value="Genomic_DNA"/>
</dbReference>
<dbReference type="GO" id="GO:2001059">
    <property type="term" value="P:D-tagatose 6-phosphate catabolic process"/>
    <property type="evidence" value="ECO:0007669"/>
    <property type="project" value="UniProtKB-UniPathway"/>
</dbReference>
<dbReference type="GO" id="GO:0009024">
    <property type="term" value="F:tagatose-6-phosphate kinase activity"/>
    <property type="evidence" value="ECO:0007669"/>
    <property type="project" value="UniProtKB-EC"/>
</dbReference>
<evidence type="ECO:0000256" key="8">
    <source>
        <dbReference type="ARBA" id="ARBA00022840"/>
    </source>
</evidence>
<feature type="binding site" evidence="12">
    <location>
        <position position="278"/>
    </location>
    <ligand>
        <name>K(+)</name>
        <dbReference type="ChEBI" id="CHEBI:29103"/>
    </ligand>
</feature>
<evidence type="ECO:0000256" key="9">
    <source>
        <dbReference type="ARBA" id="ARBA00022842"/>
    </source>
</evidence>
<feature type="binding site" evidence="12">
    <location>
        <position position="244"/>
    </location>
    <ligand>
        <name>K(+)</name>
        <dbReference type="ChEBI" id="CHEBI:29103"/>
    </ligand>
</feature>
<dbReference type="OrthoDB" id="9775849at2"/>
<comment type="similarity">
    <text evidence="1">Belongs to the carbohydrate kinase pfkB family.</text>
</comment>
<comment type="function">
    <text evidence="12">Catalyzes the phosphorylation of ribose at O-5 in a reaction requiring ATP and magnesium. The resulting D-ribose-5-phosphate can then be used either for sythesis of nucleotides, histidine, and tryptophan, or as a component of the pentose phosphate pathway.</text>
</comment>
<feature type="binding site" evidence="12">
    <location>
        <position position="242"/>
    </location>
    <ligand>
        <name>K(+)</name>
        <dbReference type="ChEBI" id="CHEBI:29103"/>
    </ligand>
</feature>
<dbReference type="Proteomes" id="UP000062160">
    <property type="component" value="Unassembled WGS sequence"/>
</dbReference>
<dbReference type="InterPro" id="IPR002139">
    <property type="entry name" value="Ribo/fructo_kinase"/>
</dbReference>
<gene>
    <name evidence="12" type="primary">rbsK</name>
    <name evidence="15" type="ORF">TSYNT_6196</name>
</gene>
<evidence type="ECO:0000256" key="4">
    <source>
        <dbReference type="ARBA" id="ARBA00022679"/>
    </source>
</evidence>
<dbReference type="PANTHER" id="PTHR10584">
    <property type="entry name" value="SUGAR KINASE"/>
    <property type="match status" value="1"/>
</dbReference>
<dbReference type="HAMAP" id="MF_01987">
    <property type="entry name" value="Ribokinase"/>
    <property type="match status" value="1"/>
</dbReference>
<dbReference type="EC" id="2.7.1.15" evidence="2 12"/>
<dbReference type="UniPathway" id="UPA00916">
    <property type="reaction ID" value="UER00889"/>
</dbReference>
<dbReference type="NCBIfam" id="TIGR02152">
    <property type="entry name" value="D_ribokin_bact"/>
    <property type="match status" value="1"/>
</dbReference>
<dbReference type="GO" id="GO:0005524">
    <property type="term" value="F:ATP binding"/>
    <property type="evidence" value="ECO:0007669"/>
    <property type="project" value="UniProtKB-UniRule"/>
</dbReference>
<keyword evidence="16" id="KW-1185">Reference proteome</keyword>
<dbReference type="Gene3D" id="3.40.1190.20">
    <property type="match status" value="1"/>
</dbReference>
<dbReference type="InterPro" id="IPR011611">
    <property type="entry name" value="PfkB_dom"/>
</dbReference>
<evidence type="ECO:0000313" key="15">
    <source>
        <dbReference type="EMBL" id="GAQ24815.1"/>
    </source>
</evidence>
<keyword evidence="5 12" id="KW-0479">Metal-binding</keyword>
<keyword evidence="13" id="KW-0423">Lactose metabolism</keyword>
<dbReference type="GO" id="GO:0004747">
    <property type="term" value="F:ribokinase activity"/>
    <property type="evidence" value="ECO:0007669"/>
    <property type="project" value="UniProtKB-UniRule"/>
</dbReference>
<feature type="binding site" evidence="12">
    <location>
        <position position="184"/>
    </location>
    <ligand>
        <name>ATP</name>
        <dbReference type="ChEBI" id="CHEBI:30616"/>
    </ligand>
</feature>
<evidence type="ECO:0000256" key="12">
    <source>
        <dbReference type="HAMAP-Rule" id="MF_01987"/>
    </source>
</evidence>
<comment type="subunit">
    <text evidence="12">Homodimer.</text>
</comment>
<comment type="caution">
    <text evidence="12">Lacks conserved residue(s) required for the propagation of feature annotation.</text>
</comment>
<accession>A0A0U9HL61</accession>
<evidence type="ECO:0000313" key="16">
    <source>
        <dbReference type="Proteomes" id="UP000062160"/>
    </source>
</evidence>
<dbReference type="InterPro" id="IPR029056">
    <property type="entry name" value="Ribokinase-like"/>
</dbReference>
<dbReference type="GO" id="GO:0005988">
    <property type="term" value="P:lactose metabolic process"/>
    <property type="evidence" value="ECO:0007669"/>
    <property type="project" value="UniProtKB-KW"/>
</dbReference>
<feature type="binding site" evidence="12">
    <location>
        <begin position="11"/>
        <end position="13"/>
    </location>
    <ligand>
        <name>substrate</name>
    </ligand>
</feature>
<keyword evidence="8 12" id="KW-0067">ATP-binding</keyword>
<keyword evidence="7 12" id="KW-0418">Kinase</keyword>
<comment type="pathway">
    <text evidence="12">Carbohydrate metabolism; D-ribose degradation; D-ribose 5-phosphate from beta-D-ribopyranose: step 2/2.</text>
</comment>
<dbReference type="PROSITE" id="PS00584">
    <property type="entry name" value="PFKB_KINASES_2"/>
    <property type="match status" value="1"/>
</dbReference>
<feature type="binding site" evidence="12">
    <location>
        <position position="287"/>
    </location>
    <ligand>
        <name>K(+)</name>
        <dbReference type="ChEBI" id="CHEBI:29103"/>
    </ligand>
</feature>
<feature type="binding site" evidence="12">
    <location>
        <position position="140"/>
    </location>
    <ligand>
        <name>substrate</name>
    </ligand>
</feature>
<dbReference type="STRING" id="224999.GCA_001485475_00821"/>
<dbReference type="PANTHER" id="PTHR10584:SF166">
    <property type="entry name" value="RIBOKINASE"/>
    <property type="match status" value="1"/>
</dbReference>
<dbReference type="PIRSF" id="PIRSF000535">
    <property type="entry name" value="1PFK/6PFK/LacC"/>
    <property type="match status" value="1"/>
</dbReference>
<evidence type="ECO:0000256" key="7">
    <source>
        <dbReference type="ARBA" id="ARBA00022777"/>
    </source>
</evidence>
<dbReference type="CDD" id="cd01174">
    <property type="entry name" value="ribokinase"/>
    <property type="match status" value="1"/>
</dbReference>
<evidence type="ECO:0000256" key="3">
    <source>
        <dbReference type="ARBA" id="ARBA00016943"/>
    </source>
</evidence>
<comment type="catalytic activity">
    <reaction evidence="12">
        <text>D-ribose + ATP = D-ribose 5-phosphate + ADP + H(+)</text>
        <dbReference type="Rhea" id="RHEA:13697"/>
        <dbReference type="ChEBI" id="CHEBI:15378"/>
        <dbReference type="ChEBI" id="CHEBI:30616"/>
        <dbReference type="ChEBI" id="CHEBI:47013"/>
        <dbReference type="ChEBI" id="CHEBI:78346"/>
        <dbReference type="ChEBI" id="CHEBI:456216"/>
        <dbReference type="EC" id="2.7.1.15"/>
    </reaction>
</comment>
<name>A0A0U9HL61_9FIRM</name>
<feature type="binding site" evidence="12">
    <location>
        <position position="281"/>
    </location>
    <ligand>
        <name>K(+)</name>
        <dbReference type="ChEBI" id="CHEBI:29103"/>
    </ligand>
</feature>
<evidence type="ECO:0000256" key="11">
    <source>
        <dbReference type="ARBA" id="ARBA00023277"/>
    </source>
</evidence>
<dbReference type="InterPro" id="IPR017583">
    <property type="entry name" value="Tagatose/fructose_Pkinase"/>
</dbReference>
<evidence type="ECO:0000256" key="2">
    <source>
        <dbReference type="ARBA" id="ARBA00012035"/>
    </source>
</evidence>
<comment type="similarity">
    <text evidence="13">Belongs to the carbohydrate kinase PfkB family. LacC subfamily.</text>
</comment>
<evidence type="ECO:0000256" key="1">
    <source>
        <dbReference type="ARBA" id="ARBA00005380"/>
    </source>
</evidence>
<keyword evidence="10 12" id="KW-0630">Potassium</keyword>
<feature type="active site" description="Proton acceptor" evidence="12">
    <location>
        <position position="248"/>
    </location>
</feature>
<dbReference type="GO" id="GO:0019303">
    <property type="term" value="P:D-ribose catabolic process"/>
    <property type="evidence" value="ECO:0007669"/>
    <property type="project" value="UniProtKB-UniRule"/>
</dbReference>